<proteinExistence type="predicted"/>
<organism evidence="1 2">
    <name type="scientific">Enterococcus faecalis</name>
    <name type="common">Streptococcus faecalis</name>
    <dbReference type="NCBI Taxonomy" id="1351"/>
    <lineage>
        <taxon>Bacteria</taxon>
        <taxon>Bacillati</taxon>
        <taxon>Bacillota</taxon>
        <taxon>Bacilli</taxon>
        <taxon>Lactobacillales</taxon>
        <taxon>Enterococcaceae</taxon>
        <taxon>Enterococcus</taxon>
    </lineage>
</organism>
<protein>
    <submittedName>
        <fullName evidence="1">Uncharacterized protein</fullName>
    </submittedName>
</protein>
<gene>
    <name evidence="1" type="ORF">H9Q64_12140</name>
</gene>
<dbReference type="Proteomes" id="UP000516122">
    <property type="component" value="Chromosome"/>
</dbReference>
<name>A0A7H0FME2_ENTFL</name>
<accession>A0A7H0FME2</accession>
<sequence length="60" mass="7366">MENKAIEINVKRKLRYYFLEASVYFKIYVLRKEDTKVIQSAGKKIERNFDKYFKYSFSNI</sequence>
<evidence type="ECO:0000313" key="1">
    <source>
        <dbReference type="EMBL" id="QNP37208.1"/>
    </source>
</evidence>
<dbReference type="AlphaFoldDB" id="A0A7H0FME2"/>
<dbReference type="EMBL" id="CP060804">
    <property type="protein sequence ID" value="QNP37208.1"/>
    <property type="molecule type" value="Genomic_DNA"/>
</dbReference>
<evidence type="ECO:0000313" key="2">
    <source>
        <dbReference type="Proteomes" id="UP000516122"/>
    </source>
</evidence>
<dbReference type="RefSeq" id="WP_002380690.1">
    <property type="nucleotide sequence ID" value="NZ_CP060804.1"/>
</dbReference>
<reference evidence="1 2" key="1">
    <citation type="submission" date="2020-08" db="EMBL/GenBank/DDBJ databases">
        <title>Enterococcus faecalis SF28073 genome assembly.</title>
        <authorList>
            <person name="Duerkop B.A."/>
            <person name="Johnson C.N."/>
        </authorList>
    </citation>
    <scope>NUCLEOTIDE SEQUENCE [LARGE SCALE GENOMIC DNA]</scope>
    <source>
        <strain evidence="1 2">SF28073</strain>
    </source>
</reference>